<dbReference type="PROSITE" id="PS50850">
    <property type="entry name" value="MFS"/>
    <property type="match status" value="1"/>
</dbReference>
<evidence type="ECO:0000256" key="4">
    <source>
        <dbReference type="ARBA" id="ARBA00022989"/>
    </source>
</evidence>
<reference evidence="8" key="1">
    <citation type="submission" date="2018-05" db="EMBL/GenBank/DDBJ databases">
        <authorList>
            <person name="Lanie J.A."/>
            <person name="Ng W.-L."/>
            <person name="Kazmierczak K.M."/>
            <person name="Andrzejewski T.M."/>
            <person name="Davidsen T.M."/>
            <person name="Wayne K.J."/>
            <person name="Tettelin H."/>
            <person name="Glass J.I."/>
            <person name="Rusch D."/>
            <person name="Podicherti R."/>
            <person name="Tsui H.-C.T."/>
            <person name="Winkler M.E."/>
        </authorList>
    </citation>
    <scope>NUCLEOTIDE SEQUENCE</scope>
</reference>
<dbReference type="EMBL" id="UINC01000414">
    <property type="protein sequence ID" value="SUZ54902.1"/>
    <property type="molecule type" value="Genomic_DNA"/>
</dbReference>
<feature type="transmembrane region" description="Helical" evidence="6">
    <location>
        <begin position="74"/>
        <end position="96"/>
    </location>
</feature>
<dbReference type="InterPro" id="IPR011701">
    <property type="entry name" value="MFS"/>
</dbReference>
<name>A0A381NJV7_9ZZZZ</name>
<dbReference type="InterPro" id="IPR036259">
    <property type="entry name" value="MFS_trans_sf"/>
</dbReference>
<keyword evidence="4 6" id="KW-1133">Transmembrane helix</keyword>
<feature type="transmembrane region" description="Helical" evidence="6">
    <location>
        <begin position="102"/>
        <end position="121"/>
    </location>
</feature>
<keyword evidence="2" id="KW-0813">Transport</keyword>
<dbReference type="InterPro" id="IPR020846">
    <property type="entry name" value="MFS_dom"/>
</dbReference>
<feature type="transmembrane region" description="Helical" evidence="6">
    <location>
        <begin position="43"/>
        <end position="62"/>
    </location>
</feature>
<sequence>MKKAYSLLFFLTLLNTLNFVDRQLISSFSNFIVPDLGLTDVQYGFLTSLAFIAFYSIMGLFMGVLADTVNRPKLIALGVVLWSVFTGLTGAAKGFVTMALPRIFIGVGESILTPTSMSLLSDSFPEKRMGFAAGFYYMGVPIGAGASLLIAGYLGELIGWRNCFYLLGGIGLLLGFSTLLFKERTRKSAQITDEKPSLTRESTIEIIITLVKALWTSSALRFTILAGVLYHIVLGAAVFDQLWYVQERGFERSEIAQITGWIGVIAGMLGNLFGGVFSDWWQEKTNQGRPMFLFWLALITFPIFIYYRFVEPNTFIFWAGVALGWFQVGCFFGPTFSVVQELVPNNIKATVVAFYIMTLNLIGLTIGSLGGGLFVDFMRASNFAEPYTWTLIIFTCISATSIPCYYLAGKRYKEDKKNLEGLFPVN</sequence>
<keyword evidence="3 6" id="KW-0812">Transmembrane</keyword>
<keyword evidence="5 6" id="KW-0472">Membrane</keyword>
<evidence type="ECO:0000256" key="1">
    <source>
        <dbReference type="ARBA" id="ARBA00004141"/>
    </source>
</evidence>
<dbReference type="SUPFAM" id="SSF103473">
    <property type="entry name" value="MFS general substrate transporter"/>
    <property type="match status" value="1"/>
</dbReference>
<feature type="transmembrane region" description="Helical" evidence="6">
    <location>
        <begin position="258"/>
        <end position="280"/>
    </location>
</feature>
<dbReference type="GO" id="GO:0022857">
    <property type="term" value="F:transmembrane transporter activity"/>
    <property type="evidence" value="ECO:0007669"/>
    <property type="project" value="InterPro"/>
</dbReference>
<comment type="subcellular location">
    <subcellularLocation>
        <location evidence="1">Membrane</location>
        <topology evidence="1">Multi-pass membrane protein</topology>
    </subcellularLocation>
</comment>
<protein>
    <recommendedName>
        <fullName evidence="7">Major facilitator superfamily (MFS) profile domain-containing protein</fullName>
    </recommendedName>
</protein>
<evidence type="ECO:0000256" key="3">
    <source>
        <dbReference type="ARBA" id="ARBA00022692"/>
    </source>
</evidence>
<dbReference type="GO" id="GO:0016020">
    <property type="term" value="C:membrane"/>
    <property type="evidence" value="ECO:0007669"/>
    <property type="project" value="UniProtKB-SubCell"/>
</dbReference>
<dbReference type="Gene3D" id="1.20.1250.20">
    <property type="entry name" value="MFS general substrate transporter like domains"/>
    <property type="match status" value="1"/>
</dbReference>
<dbReference type="AlphaFoldDB" id="A0A381NJV7"/>
<evidence type="ECO:0000313" key="8">
    <source>
        <dbReference type="EMBL" id="SUZ54902.1"/>
    </source>
</evidence>
<dbReference type="PANTHER" id="PTHR23505">
    <property type="entry name" value="SPINSTER"/>
    <property type="match status" value="1"/>
</dbReference>
<evidence type="ECO:0000256" key="2">
    <source>
        <dbReference type="ARBA" id="ARBA00022448"/>
    </source>
</evidence>
<gene>
    <name evidence="8" type="ORF">METZ01_LOCUS7756</name>
</gene>
<dbReference type="Pfam" id="PF07690">
    <property type="entry name" value="MFS_1"/>
    <property type="match status" value="1"/>
</dbReference>
<feature type="transmembrane region" description="Helical" evidence="6">
    <location>
        <begin position="315"/>
        <end position="339"/>
    </location>
</feature>
<dbReference type="InterPro" id="IPR044770">
    <property type="entry name" value="MFS_spinster-like"/>
</dbReference>
<feature type="domain" description="Major facilitator superfamily (MFS) profile" evidence="7">
    <location>
        <begin position="7"/>
        <end position="413"/>
    </location>
</feature>
<accession>A0A381NJV7</accession>
<proteinExistence type="predicted"/>
<feature type="transmembrane region" description="Helical" evidence="6">
    <location>
        <begin position="351"/>
        <end position="375"/>
    </location>
</feature>
<feature type="transmembrane region" description="Helical" evidence="6">
    <location>
        <begin position="159"/>
        <end position="181"/>
    </location>
</feature>
<feature type="non-terminal residue" evidence="8">
    <location>
        <position position="1"/>
    </location>
</feature>
<organism evidence="8">
    <name type="scientific">marine metagenome</name>
    <dbReference type="NCBI Taxonomy" id="408172"/>
    <lineage>
        <taxon>unclassified sequences</taxon>
        <taxon>metagenomes</taxon>
        <taxon>ecological metagenomes</taxon>
    </lineage>
</organism>
<feature type="transmembrane region" description="Helical" evidence="6">
    <location>
        <begin position="219"/>
        <end position="238"/>
    </location>
</feature>
<feature type="transmembrane region" description="Helical" evidence="6">
    <location>
        <begin position="292"/>
        <end position="309"/>
    </location>
</feature>
<evidence type="ECO:0000256" key="5">
    <source>
        <dbReference type="ARBA" id="ARBA00023136"/>
    </source>
</evidence>
<feature type="non-terminal residue" evidence="8">
    <location>
        <position position="426"/>
    </location>
</feature>
<evidence type="ECO:0000256" key="6">
    <source>
        <dbReference type="SAM" id="Phobius"/>
    </source>
</evidence>
<feature type="transmembrane region" description="Helical" evidence="6">
    <location>
        <begin position="133"/>
        <end position="153"/>
    </location>
</feature>
<evidence type="ECO:0000259" key="7">
    <source>
        <dbReference type="PROSITE" id="PS50850"/>
    </source>
</evidence>
<dbReference type="PANTHER" id="PTHR23505:SF79">
    <property type="entry name" value="PROTEIN SPINSTER"/>
    <property type="match status" value="1"/>
</dbReference>
<feature type="transmembrane region" description="Helical" evidence="6">
    <location>
        <begin position="387"/>
        <end position="408"/>
    </location>
</feature>